<evidence type="ECO:0000313" key="2">
    <source>
        <dbReference type="Proteomes" id="UP001451606"/>
    </source>
</evidence>
<evidence type="ECO:0000313" key="1">
    <source>
        <dbReference type="EMBL" id="WYY00104.1"/>
    </source>
</evidence>
<dbReference type="Proteomes" id="UP001451606">
    <property type="component" value="Chromosome"/>
</dbReference>
<organism evidence="1 2">
    <name type="scientific">Oxyplasma meridianum</name>
    <dbReference type="NCBI Taxonomy" id="3073602"/>
    <lineage>
        <taxon>Archaea</taxon>
        <taxon>Methanobacteriati</taxon>
        <taxon>Thermoplasmatota</taxon>
        <taxon>Thermoplasmata</taxon>
        <taxon>Thermoplasmatales</taxon>
        <taxon>Thermoplasmataceae</taxon>
        <taxon>Oxyplasma</taxon>
    </lineage>
</organism>
<proteinExistence type="predicted"/>
<protein>
    <submittedName>
        <fullName evidence="1">Uncharacterized protein</fullName>
    </submittedName>
</protein>
<gene>
    <name evidence="1" type="ORF">OXIME_000659</name>
</gene>
<reference evidence="1 2" key="1">
    <citation type="submission" date="2023-09" db="EMBL/GenBank/DDBJ databases">
        <authorList>
            <person name="Golyshina O.V."/>
            <person name="Lunev E.A."/>
            <person name="Bargiela R."/>
            <person name="Gaines M.C."/>
            <person name="Daum B."/>
            <person name="Bale N.J."/>
            <person name="Koenen M."/>
            <person name="Sinninghe Damst J.S."/>
            <person name="Yakimov M."/>
            <person name="Golyshin P.N."/>
        </authorList>
    </citation>
    <scope>NUCLEOTIDE SEQUENCE [LARGE SCALE GENOMIC DNA]</scope>
    <source>
        <strain evidence="1 2">M1</strain>
    </source>
</reference>
<dbReference type="GeneID" id="95967389"/>
<name>A0AAX4NFQ2_9ARCH</name>
<dbReference type="RefSeq" id="WP_393972056.1">
    <property type="nucleotide sequence ID" value="NZ_CP133772.1"/>
</dbReference>
<accession>A0AAX4NFQ2</accession>
<dbReference type="KEGG" id="omr:OXIME_000659"/>
<keyword evidence="2" id="KW-1185">Reference proteome</keyword>
<sequence>MVMIDCEDFGEIQIYTKAGGRKIIDHETTVRLCKQAQEEGIGIDEIIKRDVEPELKTLRFV</sequence>
<dbReference type="EMBL" id="CP133772">
    <property type="protein sequence ID" value="WYY00104.1"/>
    <property type="molecule type" value="Genomic_DNA"/>
</dbReference>
<dbReference type="AlphaFoldDB" id="A0AAX4NFQ2"/>